<feature type="compositionally biased region" description="Polar residues" evidence="1">
    <location>
        <begin position="51"/>
        <end position="72"/>
    </location>
</feature>
<organism evidence="2 3">
    <name type="scientific">Senna tora</name>
    <dbReference type="NCBI Taxonomy" id="362788"/>
    <lineage>
        <taxon>Eukaryota</taxon>
        <taxon>Viridiplantae</taxon>
        <taxon>Streptophyta</taxon>
        <taxon>Embryophyta</taxon>
        <taxon>Tracheophyta</taxon>
        <taxon>Spermatophyta</taxon>
        <taxon>Magnoliopsida</taxon>
        <taxon>eudicotyledons</taxon>
        <taxon>Gunneridae</taxon>
        <taxon>Pentapetalae</taxon>
        <taxon>rosids</taxon>
        <taxon>fabids</taxon>
        <taxon>Fabales</taxon>
        <taxon>Fabaceae</taxon>
        <taxon>Caesalpinioideae</taxon>
        <taxon>Cassia clade</taxon>
        <taxon>Senna</taxon>
    </lineage>
</organism>
<keyword evidence="3" id="KW-1185">Reference proteome</keyword>
<dbReference type="Proteomes" id="UP000634136">
    <property type="component" value="Unassembled WGS sequence"/>
</dbReference>
<comment type="caution">
    <text evidence="2">The sequence shown here is derived from an EMBL/GenBank/DDBJ whole genome shotgun (WGS) entry which is preliminary data.</text>
</comment>
<feature type="compositionally biased region" description="Basic and acidic residues" evidence="1">
    <location>
        <begin position="1"/>
        <end position="31"/>
    </location>
</feature>
<gene>
    <name evidence="2" type="ORF">G2W53_014526</name>
</gene>
<proteinExistence type="predicted"/>
<feature type="region of interest" description="Disordered" evidence="1">
    <location>
        <begin position="1"/>
        <end position="72"/>
    </location>
</feature>
<name>A0A834WTF1_9FABA</name>
<reference evidence="2" key="1">
    <citation type="submission" date="2020-09" db="EMBL/GenBank/DDBJ databases">
        <title>Genome-Enabled Discovery of Anthraquinone Biosynthesis in Senna tora.</title>
        <authorList>
            <person name="Kang S.-H."/>
            <person name="Pandey R.P."/>
            <person name="Lee C.-M."/>
            <person name="Sim J.-S."/>
            <person name="Jeong J.-T."/>
            <person name="Choi B.-S."/>
            <person name="Jung M."/>
            <person name="Ginzburg D."/>
            <person name="Zhao K."/>
            <person name="Won S.Y."/>
            <person name="Oh T.-J."/>
            <person name="Yu Y."/>
            <person name="Kim N.-H."/>
            <person name="Lee O.R."/>
            <person name="Lee T.-H."/>
            <person name="Bashyal P."/>
            <person name="Kim T.-S."/>
            <person name="Lee W.-H."/>
            <person name="Kawkins C."/>
            <person name="Kim C.-K."/>
            <person name="Kim J.S."/>
            <person name="Ahn B.O."/>
            <person name="Rhee S.Y."/>
            <person name="Sohng J.K."/>
        </authorList>
    </citation>
    <scope>NUCLEOTIDE SEQUENCE</scope>
    <source>
        <tissue evidence="2">Leaf</tissue>
    </source>
</reference>
<protein>
    <submittedName>
        <fullName evidence="2">Uncharacterized protein</fullName>
    </submittedName>
</protein>
<sequence length="72" mass="8252">MDDEDPCKTRDQLDSEKQQPDKNELAQEWRHSPTSPLEYIIGDFDVERQSRNSGTRKNVRTGTKNLGESESG</sequence>
<evidence type="ECO:0000313" key="3">
    <source>
        <dbReference type="Proteomes" id="UP000634136"/>
    </source>
</evidence>
<evidence type="ECO:0000256" key="1">
    <source>
        <dbReference type="SAM" id="MobiDB-lite"/>
    </source>
</evidence>
<dbReference type="EMBL" id="JAAIUW010000005">
    <property type="protein sequence ID" value="KAF7832193.1"/>
    <property type="molecule type" value="Genomic_DNA"/>
</dbReference>
<evidence type="ECO:0000313" key="2">
    <source>
        <dbReference type="EMBL" id="KAF7832193.1"/>
    </source>
</evidence>
<accession>A0A834WTF1</accession>
<dbReference type="AlphaFoldDB" id="A0A834WTF1"/>